<dbReference type="AlphaFoldDB" id="A0A158RLG2"/>
<dbReference type="NCBIfam" id="TIGR03721">
    <property type="entry name" value="exospore_TM"/>
    <property type="match status" value="1"/>
</dbReference>
<dbReference type="SUPFAM" id="SSF48371">
    <property type="entry name" value="ARM repeat"/>
    <property type="match status" value="1"/>
</dbReference>
<dbReference type="PANTHER" id="PTHR24637:SF428">
    <property type="entry name" value="SCAVENGER RECEPTOR CLASS A MEMBER 3"/>
    <property type="match status" value="1"/>
</dbReference>
<dbReference type="NCBIfam" id="NF033172">
    <property type="entry name" value="N_to_GlyXaaXaa"/>
    <property type="match status" value="1"/>
</dbReference>
<accession>A0A158RLG2</accession>
<gene>
    <name evidence="2" type="ordered locus">BCA_2513</name>
</gene>
<dbReference type="InterPro" id="IPR016024">
    <property type="entry name" value="ARM-type_fold"/>
</dbReference>
<dbReference type="InterPro" id="IPR008160">
    <property type="entry name" value="Collagen"/>
</dbReference>
<evidence type="ECO:0000313" key="2">
    <source>
        <dbReference type="EMBL" id="ACO27948.1"/>
    </source>
</evidence>
<feature type="compositionally biased region" description="Low complexity" evidence="1">
    <location>
        <begin position="182"/>
        <end position="265"/>
    </location>
</feature>
<dbReference type="RefSeq" id="WP_000682179.1">
    <property type="nucleotide sequence ID" value="NC_012472.1"/>
</dbReference>
<sequence>MKHNDCFGHNNCNNPIVFTPDCCNNPQTVPITSEQLGRLITLLNSLIAAIAAFFANPSDANRLALLNLFTQLLNLLNELAPSPEGNFLKQLIQSIINLLQSPNPDLGQLLSLLQQFFSALAPFFFSLILDPASLQLLLNLLVQLIGATPGGGPTGPTGPTGPGGGATGPTGPTGPGGGATGPTGPTGDTGAAGPTGPTGDTGLAGATGPTGDTGAAGPTGPTGDTGLAGATGPTGPTGDTGLAGATGPTGPTGDTGLAGATGPTGATGLTGATGATGATGGGAIIPFASGTTPALLVNAALANTGTLLGFGFSQPGIAPGVGGTLTILPGVVGDYAFVAPRDGIITSLAGFFSATAALTPLAPVQIQMQIFIAPAASNTFTPVAPPLLLTPALPAIAIGTTATGIQAYNVPVVAGDKILVYVSLTGASPIAAVAGFVSAGLNIV</sequence>
<protein>
    <submittedName>
        <fullName evidence="2">Exosporium protein H</fullName>
    </submittedName>
</protein>
<name>A0A158RLG2_BACC3</name>
<dbReference type="InterPro" id="IPR048009">
    <property type="entry name" value="NGRR_dom"/>
</dbReference>
<dbReference type="EMBL" id="CP001407">
    <property type="protein sequence ID" value="ACO27948.1"/>
    <property type="molecule type" value="Genomic_DNA"/>
</dbReference>
<evidence type="ECO:0000313" key="3">
    <source>
        <dbReference type="Proteomes" id="UP000002210"/>
    </source>
</evidence>
<proteinExistence type="predicted"/>
<reference evidence="2 3" key="1">
    <citation type="submission" date="2009-02" db="EMBL/GenBank/DDBJ databases">
        <title>Genome sequence of Bacillus cereus 03BB102.</title>
        <authorList>
            <person name="Dodson R.J."/>
            <person name="Jackson P."/>
            <person name="Munk A.C."/>
            <person name="Brettin T."/>
            <person name="Bruce D."/>
            <person name="Detter C."/>
            <person name="Tapia R."/>
            <person name="Han C."/>
            <person name="Sutton G."/>
            <person name="Sims D."/>
        </authorList>
    </citation>
    <scope>NUCLEOTIDE SEQUENCE [LARGE SCALE GENOMIC DNA]</scope>
    <source>
        <strain evidence="2 3">03BB102</strain>
    </source>
</reference>
<feature type="region of interest" description="Disordered" evidence="1">
    <location>
        <begin position="151"/>
        <end position="265"/>
    </location>
</feature>
<dbReference type="Pfam" id="PF01391">
    <property type="entry name" value="Collagen"/>
    <property type="match status" value="1"/>
</dbReference>
<evidence type="ECO:0000256" key="1">
    <source>
        <dbReference type="SAM" id="MobiDB-lite"/>
    </source>
</evidence>
<organism evidence="2 3">
    <name type="scientific">Bacillus cereus (strain 03BB102)</name>
    <dbReference type="NCBI Taxonomy" id="572264"/>
    <lineage>
        <taxon>Bacteria</taxon>
        <taxon>Bacillati</taxon>
        <taxon>Bacillota</taxon>
        <taxon>Bacilli</taxon>
        <taxon>Bacillales</taxon>
        <taxon>Bacillaceae</taxon>
        <taxon>Bacillus</taxon>
        <taxon>Bacillus cereus group</taxon>
    </lineage>
</organism>
<feature type="compositionally biased region" description="Gly residues" evidence="1">
    <location>
        <begin position="151"/>
        <end position="181"/>
    </location>
</feature>
<dbReference type="PANTHER" id="PTHR24637">
    <property type="entry name" value="COLLAGEN"/>
    <property type="match status" value="1"/>
</dbReference>
<dbReference type="KEGG" id="bcx:BCA_2513"/>
<dbReference type="Proteomes" id="UP000002210">
    <property type="component" value="Chromosome"/>
</dbReference>
<dbReference type="InterPro" id="IPR021210">
    <property type="entry name" value="Exosporium_BclB"/>
</dbReference>